<dbReference type="EMBL" id="LCLL01000021">
    <property type="protein sequence ID" value="KKU16107.1"/>
    <property type="molecule type" value="Genomic_DNA"/>
</dbReference>
<proteinExistence type="predicted"/>
<dbReference type="AlphaFoldDB" id="A0A0G1N735"/>
<dbReference type="Pfam" id="PF06707">
    <property type="entry name" value="DUF1194"/>
    <property type="match status" value="1"/>
</dbReference>
<dbReference type="InterPro" id="IPR010607">
    <property type="entry name" value="DUF1194"/>
</dbReference>
<evidence type="ECO:0000313" key="2">
    <source>
        <dbReference type="Proteomes" id="UP000034020"/>
    </source>
</evidence>
<dbReference type="Proteomes" id="UP000034020">
    <property type="component" value="Unassembled WGS sequence"/>
</dbReference>
<accession>A0A0G1N735</accession>
<dbReference type="InterPro" id="IPR036465">
    <property type="entry name" value="vWFA_dom_sf"/>
</dbReference>
<sequence length="232" mass="26496">MNRREFVTGGIASAAGLCLPFNISFSQTVPGIELFLFLDWSDSMYHQFYPRATQNYLTQRDGHLAALQDDGIQKMLISQRTFVRVILWAGSVNEIVPIFQGRMETLEDISRLSEAIRRKVPDYSSHSGKTDHFTPLVYAESVPLSAKRRIIDISTDQEINPLLTDLCRKLKDKLNREMKTEINVLAIGVDKEGVEILSKNLLTPKGFIEQISSWKRYIPAIKRKIVKELKLI</sequence>
<protein>
    <recommendedName>
        <fullName evidence="3">VWFA domain-containing protein</fullName>
    </recommendedName>
</protein>
<comment type="caution">
    <text evidence="1">The sequence shown here is derived from an EMBL/GenBank/DDBJ whole genome shotgun (WGS) entry which is preliminary data.</text>
</comment>
<evidence type="ECO:0008006" key="3">
    <source>
        <dbReference type="Google" id="ProtNLM"/>
    </source>
</evidence>
<name>A0A0G1N735_9BACT</name>
<dbReference type="SUPFAM" id="SSF53300">
    <property type="entry name" value="vWA-like"/>
    <property type="match status" value="1"/>
</dbReference>
<organism evidence="1 2">
    <name type="scientific">Candidatus Giovannonibacteria bacterium GW2011_GWB1_45_9b</name>
    <dbReference type="NCBI Taxonomy" id="1618653"/>
    <lineage>
        <taxon>Bacteria</taxon>
        <taxon>Candidatus Giovannoniibacteriota</taxon>
    </lineage>
</organism>
<reference evidence="1 2" key="1">
    <citation type="journal article" date="2015" name="Nature">
        <title>rRNA introns, odd ribosomes, and small enigmatic genomes across a large radiation of phyla.</title>
        <authorList>
            <person name="Brown C.T."/>
            <person name="Hug L.A."/>
            <person name="Thomas B.C."/>
            <person name="Sharon I."/>
            <person name="Castelle C.J."/>
            <person name="Singh A."/>
            <person name="Wilkins M.J."/>
            <person name="Williams K.H."/>
            <person name="Banfield J.F."/>
        </authorList>
    </citation>
    <scope>NUCLEOTIDE SEQUENCE [LARGE SCALE GENOMIC DNA]</scope>
</reference>
<evidence type="ECO:0000313" key="1">
    <source>
        <dbReference type="EMBL" id="KKU16107.1"/>
    </source>
</evidence>
<gene>
    <name evidence="1" type="ORF">UX24_C0021G0010</name>
</gene>